<organism evidence="15 16">
    <name type="scientific">Oedothorax gibbosus</name>
    <dbReference type="NCBI Taxonomy" id="931172"/>
    <lineage>
        <taxon>Eukaryota</taxon>
        <taxon>Metazoa</taxon>
        <taxon>Ecdysozoa</taxon>
        <taxon>Arthropoda</taxon>
        <taxon>Chelicerata</taxon>
        <taxon>Arachnida</taxon>
        <taxon>Araneae</taxon>
        <taxon>Araneomorphae</taxon>
        <taxon>Entelegynae</taxon>
        <taxon>Araneoidea</taxon>
        <taxon>Linyphiidae</taxon>
        <taxon>Erigoninae</taxon>
        <taxon>Oedothorax</taxon>
    </lineage>
</organism>
<keyword evidence="2 11" id="KW-0812">Transmembrane</keyword>
<feature type="region of interest" description="Disordered" evidence="10">
    <location>
        <begin position="1352"/>
        <end position="1379"/>
    </location>
</feature>
<feature type="domain" description="Ig-like" evidence="13">
    <location>
        <begin position="522"/>
        <end position="608"/>
    </location>
</feature>
<dbReference type="PANTHER" id="PTHR44170:SF6">
    <property type="entry name" value="CONTACTIN"/>
    <property type="match status" value="1"/>
</dbReference>
<evidence type="ECO:0000256" key="7">
    <source>
        <dbReference type="ARBA" id="ARBA00023136"/>
    </source>
</evidence>
<dbReference type="GO" id="GO:0005886">
    <property type="term" value="C:plasma membrane"/>
    <property type="evidence" value="ECO:0007669"/>
    <property type="project" value="UniProtKB-SubCell"/>
</dbReference>
<keyword evidence="7 11" id="KW-0472">Membrane</keyword>
<reference evidence="15 16" key="1">
    <citation type="journal article" date="2022" name="Nat. Ecol. Evol.">
        <title>A masculinizing supergene underlies an exaggerated male reproductive morph in a spider.</title>
        <authorList>
            <person name="Hendrickx F."/>
            <person name="De Corte Z."/>
            <person name="Sonet G."/>
            <person name="Van Belleghem S.M."/>
            <person name="Kostlbacher S."/>
            <person name="Vangestel C."/>
        </authorList>
    </citation>
    <scope>NUCLEOTIDE SEQUENCE [LARGE SCALE GENOMIC DNA]</scope>
    <source>
        <strain evidence="15">W744_W776</strain>
    </source>
</reference>
<feature type="domain" description="Ig-like" evidence="13">
    <location>
        <begin position="810"/>
        <end position="905"/>
    </location>
</feature>
<comment type="caution">
    <text evidence="15">The sequence shown here is derived from an EMBL/GenBank/DDBJ whole genome shotgun (WGS) entry which is preliminary data.</text>
</comment>
<evidence type="ECO:0000313" key="16">
    <source>
        <dbReference type="Proteomes" id="UP000827092"/>
    </source>
</evidence>
<feature type="domain" description="Fibronectin type-III" evidence="14">
    <location>
        <begin position="912"/>
        <end position="1005"/>
    </location>
</feature>
<dbReference type="InterPro" id="IPR056754">
    <property type="entry name" value="DSCAM/DSCAML_C"/>
</dbReference>
<feature type="domain" description="Ig-like" evidence="13">
    <location>
        <begin position="615"/>
        <end position="707"/>
    </location>
</feature>
<dbReference type="SMART" id="SM00060">
    <property type="entry name" value="FN3"/>
    <property type="match status" value="4"/>
</dbReference>
<dbReference type="InterPro" id="IPR036116">
    <property type="entry name" value="FN3_sf"/>
</dbReference>
<keyword evidence="3 12" id="KW-0732">Signal</keyword>
<dbReference type="InterPro" id="IPR003961">
    <property type="entry name" value="FN3_dom"/>
</dbReference>
<dbReference type="FunFam" id="2.60.40.10:FF:000017">
    <property type="entry name" value="Down syndrome cell adhesion molecule b"/>
    <property type="match status" value="1"/>
</dbReference>
<comment type="subcellular location">
    <subcellularLocation>
        <location evidence="1">Membrane</location>
        <topology evidence="1">Single-pass type I membrane protein</topology>
    </subcellularLocation>
</comment>
<gene>
    <name evidence="15" type="ORF">JTE90_023485</name>
</gene>
<feature type="domain" description="Ig-like" evidence="13">
    <location>
        <begin position="240"/>
        <end position="330"/>
    </location>
</feature>
<evidence type="ECO:0000256" key="10">
    <source>
        <dbReference type="SAM" id="MobiDB-lite"/>
    </source>
</evidence>
<keyword evidence="8" id="KW-1015">Disulfide bond</keyword>
<dbReference type="Pfam" id="PF00041">
    <property type="entry name" value="fn3"/>
    <property type="match status" value="3"/>
</dbReference>
<evidence type="ECO:0000256" key="2">
    <source>
        <dbReference type="ARBA" id="ARBA00022692"/>
    </source>
</evidence>
<dbReference type="PROSITE" id="PS50835">
    <property type="entry name" value="IG_LIKE"/>
    <property type="match status" value="8"/>
</dbReference>
<evidence type="ECO:0000256" key="11">
    <source>
        <dbReference type="SAM" id="Phobius"/>
    </source>
</evidence>
<dbReference type="FunFam" id="2.60.40.10:FF:000333">
    <property type="entry name" value="Down syndrome cell adhesion molecule"/>
    <property type="match status" value="1"/>
</dbReference>
<dbReference type="InterPro" id="IPR003598">
    <property type="entry name" value="Ig_sub2"/>
</dbReference>
<evidence type="ECO:0000256" key="8">
    <source>
        <dbReference type="ARBA" id="ARBA00023157"/>
    </source>
</evidence>
<evidence type="ECO:0000313" key="15">
    <source>
        <dbReference type="EMBL" id="KAG8198715.1"/>
    </source>
</evidence>
<dbReference type="Gene3D" id="2.60.40.10">
    <property type="entry name" value="Immunoglobulins"/>
    <property type="match status" value="13"/>
</dbReference>
<evidence type="ECO:0000256" key="12">
    <source>
        <dbReference type="SAM" id="SignalP"/>
    </source>
</evidence>
<dbReference type="SUPFAM" id="SSF49265">
    <property type="entry name" value="Fibronectin type III"/>
    <property type="match status" value="2"/>
</dbReference>
<dbReference type="FunFam" id="2.60.40.10:FF:000107">
    <property type="entry name" value="Myosin, light chain kinase a"/>
    <property type="match status" value="1"/>
</dbReference>
<keyword evidence="4" id="KW-0677">Repeat</keyword>
<proteinExistence type="predicted"/>
<feature type="domain" description="Ig-like" evidence="13">
    <location>
        <begin position="33"/>
        <end position="126"/>
    </location>
</feature>
<evidence type="ECO:0000256" key="6">
    <source>
        <dbReference type="ARBA" id="ARBA00022989"/>
    </source>
</evidence>
<sequence length="1553" mass="173482">MDTHCFKIQWITLLTLYLACDLGLSIDFQVRAPRFQQEPSSRVDFSNSSGTAIMCTADGRPSPTIRWVKHDGEVLQELPGLRYTRHDGSLVFPPFPSEDYRADVHATVYRCEASNKIGVIGSRDVHVRAVVLQDYEIRLFDEFVLRGNMAVLRCPIPSFVSDYVKVITWERIDGFLISPGIISAKYGMLESGDLYIRDTTDHDGSYSFRCHTENMVTKDKKVSMNYSRIIVTEPHHNQPPRITRRLSRITVPLGHRATLPCIAQGYPIPSYRWHRAQADQRPLPDHTISVSQEGGILIFHKVVPSDTGRYVCHVTNVIGEDKIDTELIVEEPHRVAISPPELRLEVGKTATLNCTVFGSPPGSVTWKKDMATLLPSARIIFPNPYLLQVRQIRRQDAGMYQCFVHRELYSSQATARIIIGDLSPSFKLTFPEKTVRPGRYVSLTCIASGHPEPQVRWTLDNIWPLSTRHGVLINSYQTTSGDVVSSVNFTSVDVTDGGVYSCEASNDAGSVVYSKRLNVFGPLFIRAVNNMTALAGEVFTATCPFGGFPFEAITWKRDDRVLPVNQRQRVFPNGTFHISGVQPGVDDGTYSCEVSPGQEMTPASRTFRIVIRTKPKVSKFSFQDNLHEGMRTAVTCIVVAGDGPMTTRWLKDGLPLDERALDARVLPAEEGFVSTITIRSLGHKHNGNYSCLATNDVATGSYSALLVVKVPPRWVLEPSDTYAVAGRSAIIDCQADGVPQPHVRWKVATDHPPDRFKTIVSSSHIHILVNGSLNFRSVETSDAGLYLCEANNGVGTGLSTVVRFTVHSAPQFQSKFLVLSARRGEKCNIECTPSGDRPMRFNWRRNGQIIDPGTEPRYSQTIEEIEEFGIKASLLIEKAERKDSALFMCTAINDFGEDTMNIQVSIKDIPDAPQNLEIHDVASRSVRLTWDRPFDGNSPITQYTVMWRHTDEEISGGPITAHGNERSATVRGLRPKTRYFFRVKCLNTMGESQYGAEVAVTTLEEPPMTPPRSVKAIATSSKSVNISWQFSLDEEDASNIDGFYVGYKINSGTEPYTFIPVEKSHSSVEQFYEVSNLNRFTDYSFLVQSYNKRGAGPPSESTTVRTLEFDLPLPPTIKSYYSTSTTIKIAWEYKSLPNAPVTGFVLHHRMEGTPWQETHVPGERTMYTLHDLLCGTKYYCFLVASNSAGRGNISEIISTKTAGNAPIAPDKRLLLSVNSTTVSVNLNSWNNGGCPVRFFVLQYKVNGHQEWTLVSNNVIPEQQTVTITDLVPGTWYSLLMSSRNDAGSTDAEYIFATLTPSGEYPPRPSEVSDVSGPFYRHLTITVPVVSSAIVLVLVVCVVCVVTKRRTPGCRPRTPDGADGSETVKQENIPLSATYDSGQDPTYFPAPYATSRVQSYSREHCIHPSMGNQQNTGTFGSTRSGYTYNIPCPPRRTEKEECIYETPAIYFSTYQQHTVGLELRTHREHAIYAVPDRGRMVTDGRKMWRESGDGNSSTESDNEDLMFSLRSTNDVILREESRESETECDRLWKTYEAAQCQEVNSRWTEEVLVS</sequence>
<feature type="domain" description="Ig-like" evidence="13">
    <location>
        <begin position="332"/>
        <end position="418"/>
    </location>
</feature>
<keyword evidence="5" id="KW-0130">Cell adhesion</keyword>
<dbReference type="FunFam" id="2.60.40.10:FF:000104">
    <property type="entry name" value="Down syndrome cell adhesion molecule b"/>
    <property type="match status" value="1"/>
</dbReference>
<name>A0AAV6VQD3_9ARAC</name>
<feature type="domain" description="Fibronectin type-III" evidence="14">
    <location>
        <begin position="1208"/>
        <end position="1302"/>
    </location>
</feature>
<evidence type="ECO:0000259" key="14">
    <source>
        <dbReference type="PROSITE" id="PS50853"/>
    </source>
</evidence>
<dbReference type="Pfam" id="PF13927">
    <property type="entry name" value="Ig_3"/>
    <property type="match status" value="5"/>
</dbReference>
<keyword evidence="6 11" id="KW-1133">Transmembrane helix</keyword>
<evidence type="ECO:0000259" key="13">
    <source>
        <dbReference type="PROSITE" id="PS50835"/>
    </source>
</evidence>
<dbReference type="FunFam" id="2.60.40.10:FF:000678">
    <property type="entry name" value="Down syndrome cell adhesion molecule-like protein Dscam2"/>
    <property type="match status" value="1"/>
</dbReference>
<dbReference type="InterPro" id="IPR007110">
    <property type="entry name" value="Ig-like_dom"/>
</dbReference>
<feature type="domain" description="Ig-like" evidence="13">
    <location>
        <begin position="424"/>
        <end position="518"/>
    </location>
</feature>
<dbReference type="InterPro" id="IPR003599">
    <property type="entry name" value="Ig_sub"/>
</dbReference>
<dbReference type="SMART" id="SM00409">
    <property type="entry name" value="IG"/>
    <property type="match status" value="8"/>
</dbReference>
<dbReference type="InterPro" id="IPR013783">
    <property type="entry name" value="Ig-like_fold"/>
</dbReference>
<evidence type="ECO:0000256" key="5">
    <source>
        <dbReference type="ARBA" id="ARBA00022889"/>
    </source>
</evidence>
<dbReference type="CDD" id="cd00063">
    <property type="entry name" value="FN3"/>
    <property type="match status" value="4"/>
</dbReference>
<dbReference type="PROSITE" id="PS50853">
    <property type="entry name" value="FN3"/>
    <property type="match status" value="4"/>
</dbReference>
<dbReference type="PANTHER" id="PTHR44170">
    <property type="entry name" value="PROTEIN SIDEKICK"/>
    <property type="match status" value="1"/>
</dbReference>
<dbReference type="Proteomes" id="UP000827092">
    <property type="component" value="Unassembled WGS sequence"/>
</dbReference>
<feature type="signal peptide" evidence="12">
    <location>
        <begin position="1"/>
        <end position="25"/>
    </location>
</feature>
<dbReference type="EMBL" id="JAFNEN010000036">
    <property type="protein sequence ID" value="KAG8198715.1"/>
    <property type="molecule type" value="Genomic_DNA"/>
</dbReference>
<feature type="transmembrane region" description="Helical" evidence="11">
    <location>
        <begin position="1324"/>
        <end position="1346"/>
    </location>
</feature>
<feature type="chain" id="PRO_5043596809" description="Down syndrome cell adhesion molecule-like protein Dscam2" evidence="12">
    <location>
        <begin position="26"/>
        <end position="1553"/>
    </location>
</feature>
<feature type="domain" description="Fibronectin type-III" evidence="14">
    <location>
        <begin position="1010"/>
        <end position="1109"/>
    </location>
</feature>
<evidence type="ECO:0000256" key="3">
    <source>
        <dbReference type="ARBA" id="ARBA00022729"/>
    </source>
</evidence>
<feature type="domain" description="Ig-like" evidence="13">
    <location>
        <begin position="712"/>
        <end position="805"/>
    </location>
</feature>
<dbReference type="Pfam" id="PF07679">
    <property type="entry name" value="I-set"/>
    <property type="match status" value="2"/>
</dbReference>
<dbReference type="SMART" id="SM00408">
    <property type="entry name" value="IGc2"/>
    <property type="match status" value="8"/>
</dbReference>
<dbReference type="SUPFAM" id="SSF48726">
    <property type="entry name" value="Immunoglobulin"/>
    <property type="match status" value="9"/>
</dbReference>
<dbReference type="GO" id="GO:0098609">
    <property type="term" value="P:cell-cell adhesion"/>
    <property type="evidence" value="ECO:0007669"/>
    <property type="project" value="TreeGrafter"/>
</dbReference>
<protein>
    <recommendedName>
        <fullName evidence="17">Down syndrome cell adhesion molecule-like protein Dscam2</fullName>
    </recommendedName>
</protein>
<evidence type="ECO:0000256" key="9">
    <source>
        <dbReference type="ARBA" id="ARBA00023319"/>
    </source>
</evidence>
<evidence type="ECO:0008006" key="17">
    <source>
        <dbReference type="Google" id="ProtNLM"/>
    </source>
</evidence>
<dbReference type="GO" id="GO:0009653">
    <property type="term" value="P:anatomical structure morphogenesis"/>
    <property type="evidence" value="ECO:0007669"/>
    <property type="project" value="UniProtKB-ARBA"/>
</dbReference>
<dbReference type="FunFam" id="2.60.40.10:FF:000028">
    <property type="entry name" value="Neuronal cell adhesion molecule"/>
    <property type="match status" value="1"/>
</dbReference>
<feature type="domain" description="Fibronectin type-III" evidence="14">
    <location>
        <begin position="1111"/>
        <end position="1204"/>
    </location>
</feature>
<evidence type="ECO:0000256" key="4">
    <source>
        <dbReference type="ARBA" id="ARBA00022737"/>
    </source>
</evidence>
<dbReference type="GO" id="GO:0030154">
    <property type="term" value="P:cell differentiation"/>
    <property type="evidence" value="ECO:0007669"/>
    <property type="project" value="UniProtKB-ARBA"/>
</dbReference>
<keyword evidence="16" id="KW-1185">Reference proteome</keyword>
<dbReference type="Pfam" id="PF25059">
    <property type="entry name" value="FN3_DSCAM-DSCAML_C"/>
    <property type="match status" value="1"/>
</dbReference>
<evidence type="ECO:0000256" key="1">
    <source>
        <dbReference type="ARBA" id="ARBA00004479"/>
    </source>
</evidence>
<accession>A0AAV6VQD3</accession>
<dbReference type="InterPro" id="IPR013098">
    <property type="entry name" value="Ig_I-set"/>
</dbReference>
<keyword evidence="9" id="KW-0393">Immunoglobulin domain</keyword>
<dbReference type="InterPro" id="IPR036179">
    <property type="entry name" value="Ig-like_dom_sf"/>
</dbReference>